<evidence type="ECO:0000313" key="3">
    <source>
        <dbReference type="Proteomes" id="UP001589575"/>
    </source>
</evidence>
<proteinExistence type="predicted"/>
<feature type="compositionally biased region" description="Basic and acidic residues" evidence="1">
    <location>
        <begin position="90"/>
        <end position="99"/>
    </location>
</feature>
<accession>A0ABV5G0A5</accession>
<organism evidence="2 3">
    <name type="scientific">Citricoccus parietis</name>
    <dbReference type="NCBI Taxonomy" id="592307"/>
    <lineage>
        <taxon>Bacteria</taxon>
        <taxon>Bacillati</taxon>
        <taxon>Actinomycetota</taxon>
        <taxon>Actinomycetes</taxon>
        <taxon>Micrococcales</taxon>
        <taxon>Micrococcaceae</taxon>
        <taxon>Citricoccus</taxon>
    </lineage>
</organism>
<protein>
    <submittedName>
        <fullName evidence="2">Uncharacterized protein</fullName>
    </submittedName>
</protein>
<evidence type="ECO:0000256" key="1">
    <source>
        <dbReference type="SAM" id="MobiDB-lite"/>
    </source>
</evidence>
<dbReference type="Proteomes" id="UP001589575">
    <property type="component" value="Unassembled WGS sequence"/>
</dbReference>
<evidence type="ECO:0000313" key="2">
    <source>
        <dbReference type="EMBL" id="MFB9072094.1"/>
    </source>
</evidence>
<dbReference type="EMBL" id="JBHMFI010000001">
    <property type="protein sequence ID" value="MFB9072094.1"/>
    <property type="molecule type" value="Genomic_DNA"/>
</dbReference>
<gene>
    <name evidence="2" type="ORF">ACFFX0_13115</name>
</gene>
<sequence>MVERPESTPDSSDGMSGWAAPVRVAVSAAAAEAAPKARAILARRGWRRVEWVGAGRVMTGRSVGSEAVQGGPLRRPRCPTPAGTSPAEGPGRRRAAEMR</sequence>
<reference evidence="2 3" key="1">
    <citation type="submission" date="2024-09" db="EMBL/GenBank/DDBJ databases">
        <authorList>
            <person name="Sun Q."/>
            <person name="Mori K."/>
        </authorList>
    </citation>
    <scope>NUCLEOTIDE SEQUENCE [LARGE SCALE GENOMIC DNA]</scope>
    <source>
        <strain evidence="2 3">CCM 7609</strain>
    </source>
</reference>
<feature type="region of interest" description="Disordered" evidence="1">
    <location>
        <begin position="61"/>
        <end position="99"/>
    </location>
</feature>
<keyword evidence="3" id="KW-1185">Reference proteome</keyword>
<comment type="caution">
    <text evidence="2">The sequence shown here is derived from an EMBL/GenBank/DDBJ whole genome shotgun (WGS) entry which is preliminary data.</text>
</comment>
<name>A0ABV5G0A5_9MICC</name>